<evidence type="ECO:0000313" key="3">
    <source>
        <dbReference type="EMBL" id="KAJ8436178.1"/>
    </source>
</evidence>
<evidence type="ECO:0000313" key="4">
    <source>
        <dbReference type="Proteomes" id="UP001153076"/>
    </source>
</evidence>
<gene>
    <name evidence="3" type="ORF">Cgig2_010422</name>
</gene>
<dbReference type="EMBL" id="JAKOGI010000358">
    <property type="protein sequence ID" value="KAJ8436178.1"/>
    <property type="molecule type" value="Genomic_DNA"/>
</dbReference>
<dbReference type="SUPFAM" id="SSF53474">
    <property type="entry name" value="alpha/beta-Hydrolases"/>
    <property type="match status" value="1"/>
</dbReference>
<evidence type="ECO:0000256" key="1">
    <source>
        <dbReference type="ARBA" id="ARBA00005598"/>
    </source>
</evidence>
<keyword evidence="4" id="KW-1185">Reference proteome</keyword>
<dbReference type="InterPro" id="IPR029058">
    <property type="entry name" value="AB_hydrolase_fold"/>
</dbReference>
<comment type="similarity">
    <text evidence="1">Belongs to the NDRG family.</text>
</comment>
<proteinExistence type="inferred from homology"/>
<dbReference type="AlphaFoldDB" id="A0A9Q1K3P2"/>
<protein>
    <submittedName>
        <fullName evidence="3">Uncharacterized protein</fullName>
    </submittedName>
</protein>
<dbReference type="PANTHER" id="PTHR11034">
    <property type="entry name" value="N-MYC DOWNSTREAM REGULATED"/>
    <property type="match status" value="1"/>
</dbReference>
<dbReference type="OrthoDB" id="1722971at2759"/>
<keyword evidence="2" id="KW-0812">Transmembrane</keyword>
<reference evidence="3" key="1">
    <citation type="submission" date="2022-04" db="EMBL/GenBank/DDBJ databases">
        <title>Carnegiea gigantea Genome sequencing and assembly v2.</title>
        <authorList>
            <person name="Copetti D."/>
            <person name="Sanderson M.J."/>
            <person name="Burquez A."/>
            <person name="Wojciechowski M.F."/>
        </authorList>
    </citation>
    <scope>NUCLEOTIDE SEQUENCE</scope>
    <source>
        <strain evidence="3">SGP5-SGP5p</strain>
        <tissue evidence="3">Aerial part</tissue>
    </source>
</reference>
<name>A0A9Q1K3P2_9CARY</name>
<accession>A0A9Q1K3P2</accession>
<feature type="transmembrane region" description="Helical" evidence="2">
    <location>
        <begin position="55"/>
        <end position="72"/>
    </location>
</feature>
<keyword evidence="2" id="KW-0472">Membrane</keyword>
<dbReference type="InterPro" id="IPR004142">
    <property type="entry name" value="NDRG"/>
</dbReference>
<sequence length="209" mass="23468">MKTGTGLVSVAIYGDPDKLALMNLILKDCSCVQKHYLCFSTTSAYNISPLLGTRLVPTLLNLICLFCFAYIYDGPSLLVDDLADQILEVLNYFELGAVMRTGVTAGAYISTLFAIKYKERVRGLILIAPLYRAPSSTEWLYNKWLDQQESANVMQFLGAINRGPDITEELKKWRYCLLMVVGEDSSFHAKALHMDMKLDRRFSASVKVS</sequence>
<dbReference type="Proteomes" id="UP001153076">
    <property type="component" value="Unassembled WGS sequence"/>
</dbReference>
<dbReference type="Pfam" id="PF03096">
    <property type="entry name" value="Ndr"/>
    <property type="match status" value="2"/>
</dbReference>
<dbReference type="Gene3D" id="3.40.50.1820">
    <property type="entry name" value="alpha/beta hydrolase"/>
    <property type="match status" value="1"/>
</dbReference>
<feature type="transmembrane region" description="Helical" evidence="2">
    <location>
        <begin position="92"/>
        <end position="115"/>
    </location>
</feature>
<evidence type="ECO:0000256" key="2">
    <source>
        <dbReference type="SAM" id="Phobius"/>
    </source>
</evidence>
<organism evidence="3 4">
    <name type="scientific">Carnegiea gigantea</name>
    <dbReference type="NCBI Taxonomy" id="171969"/>
    <lineage>
        <taxon>Eukaryota</taxon>
        <taxon>Viridiplantae</taxon>
        <taxon>Streptophyta</taxon>
        <taxon>Embryophyta</taxon>
        <taxon>Tracheophyta</taxon>
        <taxon>Spermatophyta</taxon>
        <taxon>Magnoliopsida</taxon>
        <taxon>eudicotyledons</taxon>
        <taxon>Gunneridae</taxon>
        <taxon>Pentapetalae</taxon>
        <taxon>Caryophyllales</taxon>
        <taxon>Cactineae</taxon>
        <taxon>Cactaceae</taxon>
        <taxon>Cactoideae</taxon>
        <taxon>Echinocereeae</taxon>
        <taxon>Carnegiea</taxon>
    </lineage>
</organism>
<comment type="caution">
    <text evidence="3">The sequence shown here is derived from an EMBL/GenBank/DDBJ whole genome shotgun (WGS) entry which is preliminary data.</text>
</comment>
<keyword evidence="2" id="KW-1133">Transmembrane helix</keyword>